<dbReference type="PRINTS" id="PR00237">
    <property type="entry name" value="GPCRRHODOPSN"/>
</dbReference>
<dbReference type="OrthoDB" id="10049706at2759"/>
<keyword evidence="4" id="KW-0472">Membrane</keyword>
<dbReference type="AlphaFoldDB" id="A0A6S7HW46"/>
<keyword evidence="2" id="KW-0812">Transmembrane</keyword>
<dbReference type="GO" id="GO:0004930">
    <property type="term" value="F:G protein-coupled receptor activity"/>
    <property type="evidence" value="ECO:0007669"/>
    <property type="project" value="InterPro"/>
</dbReference>
<accession>A0A6S7HW46</accession>
<dbReference type="InterPro" id="IPR000276">
    <property type="entry name" value="GPCR_Rhodpsn"/>
</dbReference>
<proteinExistence type="predicted"/>
<evidence type="ECO:0000313" key="5">
    <source>
        <dbReference type="EMBL" id="CAB4009884.1"/>
    </source>
</evidence>
<organism evidence="5 6">
    <name type="scientific">Paramuricea clavata</name>
    <name type="common">Red gorgonian</name>
    <name type="synonym">Violescent sea-whip</name>
    <dbReference type="NCBI Taxonomy" id="317549"/>
    <lineage>
        <taxon>Eukaryota</taxon>
        <taxon>Metazoa</taxon>
        <taxon>Cnidaria</taxon>
        <taxon>Anthozoa</taxon>
        <taxon>Octocorallia</taxon>
        <taxon>Malacalcyonacea</taxon>
        <taxon>Plexauridae</taxon>
        <taxon>Paramuricea</taxon>
    </lineage>
</organism>
<protein>
    <submittedName>
        <fullName evidence="5">G- coupled receptor 54-like</fullName>
    </submittedName>
</protein>
<dbReference type="CDD" id="cd00637">
    <property type="entry name" value="7tm_classA_rhodopsin-like"/>
    <property type="match status" value="1"/>
</dbReference>
<dbReference type="GO" id="GO:0016020">
    <property type="term" value="C:membrane"/>
    <property type="evidence" value="ECO:0007669"/>
    <property type="project" value="UniProtKB-SubCell"/>
</dbReference>
<name>A0A6S7HW46_PARCT</name>
<evidence type="ECO:0000256" key="1">
    <source>
        <dbReference type="ARBA" id="ARBA00004370"/>
    </source>
</evidence>
<dbReference type="Gene3D" id="1.20.1070.10">
    <property type="entry name" value="Rhodopsin 7-helix transmembrane proteins"/>
    <property type="match status" value="1"/>
</dbReference>
<evidence type="ECO:0000256" key="2">
    <source>
        <dbReference type="ARBA" id="ARBA00022692"/>
    </source>
</evidence>
<dbReference type="PANTHER" id="PTHR45698">
    <property type="entry name" value="TRACE AMINE-ASSOCIATED RECEPTOR 19N-RELATED"/>
    <property type="match status" value="1"/>
</dbReference>
<comment type="caution">
    <text evidence="5">The sequence shown here is derived from an EMBL/GenBank/DDBJ whole genome shotgun (WGS) entry which is preliminary data.</text>
</comment>
<sequence length="171" mass="19076">MSSWITGFTAEVLVTILTEGVYDPATESCKHIVVQNTISTICLSTGLFLLQSVITLTLFTLAYIDVFRGIKASLRFAVSARAEHVNGIKRLKKVTKVTKVAAITTFVLAVCWLPCSVSFYYSLLVYEPFNDLHNLFVVYIGLLAFANSCINPFVYVFSNPELRNALRDIFC</sequence>
<dbReference type="Proteomes" id="UP001152795">
    <property type="component" value="Unassembled WGS sequence"/>
</dbReference>
<dbReference type="EMBL" id="CACRXK020006604">
    <property type="protein sequence ID" value="CAB4009884.1"/>
    <property type="molecule type" value="Genomic_DNA"/>
</dbReference>
<dbReference type="SUPFAM" id="SSF81321">
    <property type="entry name" value="Family A G protein-coupled receptor-like"/>
    <property type="match status" value="1"/>
</dbReference>
<evidence type="ECO:0000256" key="4">
    <source>
        <dbReference type="ARBA" id="ARBA00023136"/>
    </source>
</evidence>
<dbReference type="PROSITE" id="PS50262">
    <property type="entry name" value="G_PROTEIN_RECEP_F1_2"/>
    <property type="match status" value="1"/>
</dbReference>
<keyword evidence="3" id="KW-1133">Transmembrane helix</keyword>
<keyword evidence="5" id="KW-0675">Receptor</keyword>
<dbReference type="InterPro" id="IPR017452">
    <property type="entry name" value="GPCR_Rhodpsn_7TM"/>
</dbReference>
<reference evidence="5" key="1">
    <citation type="submission" date="2020-04" db="EMBL/GenBank/DDBJ databases">
        <authorList>
            <person name="Alioto T."/>
            <person name="Alioto T."/>
            <person name="Gomez Garrido J."/>
        </authorList>
    </citation>
    <scope>NUCLEOTIDE SEQUENCE</scope>
    <source>
        <strain evidence="5">A484AB</strain>
    </source>
</reference>
<comment type="subcellular location">
    <subcellularLocation>
        <location evidence="1">Membrane</location>
    </subcellularLocation>
</comment>
<dbReference type="PANTHER" id="PTHR45698:SF1">
    <property type="entry name" value="TRACE AMINE-ASSOCIATED RECEPTOR 13C-LIKE"/>
    <property type="match status" value="1"/>
</dbReference>
<evidence type="ECO:0000256" key="3">
    <source>
        <dbReference type="ARBA" id="ARBA00022989"/>
    </source>
</evidence>
<gene>
    <name evidence="5" type="ORF">PACLA_8A085311</name>
</gene>
<keyword evidence="6" id="KW-1185">Reference proteome</keyword>
<evidence type="ECO:0000313" key="6">
    <source>
        <dbReference type="Proteomes" id="UP001152795"/>
    </source>
</evidence>
<dbReference type="Pfam" id="PF00001">
    <property type="entry name" value="7tm_1"/>
    <property type="match status" value="1"/>
</dbReference>